<feature type="compositionally biased region" description="Basic and acidic residues" evidence="1">
    <location>
        <begin position="1"/>
        <end position="25"/>
    </location>
</feature>
<accession>F4XV64</accession>
<organism evidence="2 3">
    <name type="scientific">Moorena producens 3L</name>
    <dbReference type="NCBI Taxonomy" id="489825"/>
    <lineage>
        <taxon>Bacteria</taxon>
        <taxon>Bacillati</taxon>
        <taxon>Cyanobacteriota</taxon>
        <taxon>Cyanophyceae</taxon>
        <taxon>Coleofasciculales</taxon>
        <taxon>Coleofasciculaceae</taxon>
        <taxon>Moorena</taxon>
    </lineage>
</organism>
<dbReference type="Proteomes" id="UP000003959">
    <property type="component" value="Unassembled WGS sequence"/>
</dbReference>
<reference evidence="3" key="1">
    <citation type="journal article" date="2011" name="Proc. Natl. Acad. Sci. U.S.A.">
        <title>Genomic insights into the physiology and ecology of the marine filamentous cyanobacterium Lyngbya majuscula.</title>
        <authorList>
            <person name="Jones A.C."/>
            <person name="Monroe E.A."/>
            <person name="Podell S."/>
            <person name="Hess W.R."/>
            <person name="Klages S."/>
            <person name="Esquenazi E."/>
            <person name="Niessen S."/>
            <person name="Hoover H."/>
            <person name="Rothmann M."/>
            <person name="Lasken R.S."/>
            <person name="Yates J.R.III."/>
            <person name="Reinhardt R."/>
            <person name="Kube M."/>
            <person name="Burkart M.D."/>
            <person name="Allen E.E."/>
            <person name="Dorrestein P.C."/>
            <person name="Gerwick W.H."/>
            <person name="Gerwick L."/>
        </authorList>
    </citation>
    <scope>NUCLEOTIDE SEQUENCE [LARGE SCALE GENOMIC DNA]</scope>
    <source>
        <strain evidence="3">3L</strain>
    </source>
</reference>
<gene>
    <name evidence="2" type="ORF">LYNGBM3L_38810</name>
</gene>
<name>F4XV64_9CYAN</name>
<evidence type="ECO:0000256" key="1">
    <source>
        <dbReference type="SAM" id="MobiDB-lite"/>
    </source>
</evidence>
<dbReference type="EMBL" id="GL890939">
    <property type="protein sequence ID" value="EGJ31412.1"/>
    <property type="molecule type" value="Genomic_DNA"/>
</dbReference>
<evidence type="ECO:0000313" key="3">
    <source>
        <dbReference type="Proteomes" id="UP000003959"/>
    </source>
</evidence>
<dbReference type="AlphaFoldDB" id="F4XV64"/>
<sequence>MDKIQDFREQGREQKSSVPHEHDNRNSSFKMRGQVPCPAWSSPLSTSESLREIFELKALSS</sequence>
<protein>
    <submittedName>
        <fullName evidence="2">Uncharacterized protein</fullName>
    </submittedName>
</protein>
<keyword evidence="3" id="KW-1185">Reference proteome</keyword>
<dbReference type="HOGENOM" id="CLU_2917584_0_0_3"/>
<evidence type="ECO:0000313" key="2">
    <source>
        <dbReference type="EMBL" id="EGJ31412.1"/>
    </source>
</evidence>
<proteinExistence type="predicted"/>
<feature type="region of interest" description="Disordered" evidence="1">
    <location>
        <begin position="1"/>
        <end position="47"/>
    </location>
</feature>